<reference evidence="1 2" key="1">
    <citation type="submission" date="2021-03" db="EMBL/GenBank/DDBJ databases">
        <authorList>
            <person name="King G.J."/>
            <person name="Bancroft I."/>
            <person name="Baten A."/>
            <person name="Bloomfield J."/>
            <person name="Borpatragohain P."/>
            <person name="He Z."/>
            <person name="Irish N."/>
            <person name="Irwin J."/>
            <person name="Liu K."/>
            <person name="Mauleon R.P."/>
            <person name="Moore J."/>
            <person name="Morris R."/>
            <person name="Ostergaard L."/>
            <person name="Wang B."/>
            <person name="Wells R."/>
        </authorList>
    </citation>
    <scope>NUCLEOTIDE SEQUENCE [LARGE SCALE GENOMIC DNA]</scope>
    <source>
        <strain evidence="1">R-o-18</strain>
        <tissue evidence="1">Leaf</tissue>
    </source>
</reference>
<comment type="caution">
    <text evidence="1">The sequence shown here is derived from an EMBL/GenBank/DDBJ whole genome shotgun (WGS) entry which is preliminary data.</text>
</comment>
<dbReference type="Proteomes" id="UP000823674">
    <property type="component" value="Chromosome A07"/>
</dbReference>
<evidence type="ECO:0000313" key="1">
    <source>
        <dbReference type="EMBL" id="KAG5377885.1"/>
    </source>
</evidence>
<protein>
    <submittedName>
        <fullName evidence="1">Uncharacterized protein</fullName>
    </submittedName>
</protein>
<gene>
    <name evidence="1" type="primary">A07g501180.1_BraROA</name>
    <name evidence="1" type="ORF">IGI04_025727</name>
</gene>
<dbReference type="EMBL" id="JADBGQ010000009">
    <property type="protein sequence ID" value="KAG5377885.1"/>
    <property type="molecule type" value="Genomic_DNA"/>
</dbReference>
<proteinExistence type="predicted"/>
<evidence type="ECO:0000313" key="2">
    <source>
        <dbReference type="Proteomes" id="UP000823674"/>
    </source>
</evidence>
<keyword evidence="2" id="KW-1185">Reference proteome</keyword>
<organism evidence="1 2">
    <name type="scientific">Brassica rapa subsp. trilocularis</name>
    <dbReference type="NCBI Taxonomy" id="1813537"/>
    <lineage>
        <taxon>Eukaryota</taxon>
        <taxon>Viridiplantae</taxon>
        <taxon>Streptophyta</taxon>
        <taxon>Embryophyta</taxon>
        <taxon>Tracheophyta</taxon>
        <taxon>Spermatophyta</taxon>
        <taxon>Magnoliopsida</taxon>
        <taxon>eudicotyledons</taxon>
        <taxon>Gunneridae</taxon>
        <taxon>Pentapetalae</taxon>
        <taxon>rosids</taxon>
        <taxon>malvids</taxon>
        <taxon>Brassicales</taxon>
        <taxon>Brassicaceae</taxon>
        <taxon>Brassiceae</taxon>
        <taxon>Brassica</taxon>
    </lineage>
</organism>
<accession>A0ABQ7KWM7</accession>
<name>A0ABQ7KWM7_BRACM</name>
<feature type="non-terminal residue" evidence="1">
    <location>
        <position position="1"/>
    </location>
</feature>
<sequence>VSEDVLISGTIIQILNHVHPQKYRREVRLLRESKEHRVWTSPDSGKELCRKNSAFQHPLQNIEHVMVLSLKVSMGTKVFLLRRPCEDSCVDELVSGMAVLREISLLDAEALLGRAAAELGGGSLRVGSLVDFGGRGARQL</sequence>